<evidence type="ECO:0000313" key="2">
    <source>
        <dbReference type="Proteomes" id="UP000029223"/>
    </source>
</evidence>
<dbReference type="EMBL" id="BBMS01000064">
    <property type="protein sequence ID" value="GAL29441.1"/>
    <property type="molecule type" value="Genomic_DNA"/>
</dbReference>
<reference evidence="2" key="1">
    <citation type="submission" date="2014-09" db="EMBL/GenBank/DDBJ databases">
        <title>Vibrio variabilis JCM 19239. (C206) whole genome shotgun sequence.</title>
        <authorList>
            <person name="Sawabe T."/>
            <person name="Meirelles P."/>
            <person name="Nakanishi M."/>
            <person name="Sayaka M."/>
            <person name="Hattori M."/>
            <person name="Ohkuma M."/>
        </authorList>
    </citation>
    <scope>NUCLEOTIDE SEQUENCE [LARGE SCALE GENOMIC DNA]</scope>
    <source>
        <strain evidence="2">JCM 19239</strain>
    </source>
</reference>
<proteinExistence type="predicted"/>
<keyword evidence="2" id="KW-1185">Reference proteome</keyword>
<dbReference type="Proteomes" id="UP000029223">
    <property type="component" value="Unassembled WGS sequence"/>
</dbReference>
<name>A0ABQ0JL08_9VIBR</name>
<comment type="caution">
    <text evidence="1">The sequence shown here is derived from an EMBL/GenBank/DDBJ whole genome shotgun (WGS) entry which is preliminary data.</text>
</comment>
<accession>A0ABQ0JL08</accession>
<evidence type="ECO:0008006" key="3">
    <source>
        <dbReference type="Google" id="ProtNLM"/>
    </source>
</evidence>
<protein>
    <recommendedName>
        <fullName evidence="3">Lipoprotein</fullName>
    </recommendedName>
</protein>
<dbReference type="PROSITE" id="PS51257">
    <property type="entry name" value="PROKAR_LIPOPROTEIN"/>
    <property type="match status" value="1"/>
</dbReference>
<reference evidence="2" key="2">
    <citation type="submission" date="2014-09" db="EMBL/GenBank/DDBJ databases">
        <authorList>
            <consortium name="NBRP consortium"/>
            <person name="Sawabe T."/>
            <person name="Meirelles P."/>
            <person name="Nakanishi M."/>
            <person name="Sayaka M."/>
            <person name="Hattori M."/>
            <person name="Ohkuma M."/>
        </authorList>
    </citation>
    <scope>NUCLEOTIDE SEQUENCE [LARGE SCALE GENOMIC DNA]</scope>
    <source>
        <strain evidence="2">JCM 19239</strain>
    </source>
</reference>
<organism evidence="1 2">
    <name type="scientific">Vibrio variabilis</name>
    <dbReference type="NCBI Taxonomy" id="990271"/>
    <lineage>
        <taxon>Bacteria</taxon>
        <taxon>Pseudomonadati</taxon>
        <taxon>Pseudomonadota</taxon>
        <taxon>Gammaproteobacteria</taxon>
        <taxon>Vibrionales</taxon>
        <taxon>Vibrionaceae</taxon>
        <taxon>Vibrio</taxon>
    </lineage>
</organism>
<sequence length="156" mass="17050">MKKTLLSLSVAMLSACSQLPDDALLLSLDDQQVAFAANEQGLLVAEKKLDKGSYTFSIGDNAQTCGSNFTLAEDTRIKFNRPLKLDDCAGESAIPMRVFKANTYQFLLNPANNELTVKVKPKQSNDFTSTCLLPLTTPKLSMSVSPLPMVPCLEMR</sequence>
<evidence type="ECO:0000313" key="1">
    <source>
        <dbReference type="EMBL" id="GAL29441.1"/>
    </source>
</evidence>
<gene>
    <name evidence="1" type="ORF">JCM19239_1821</name>
</gene>